<comment type="function">
    <text evidence="12">Increases cell migration by inducing filopodia formation at the leading edge of migrating cells. Plays a role in regulation of apoptosis, possibly through control of CASP3. May be involved in a redox-related process.</text>
</comment>
<comment type="similarity">
    <text evidence="13">Belongs to the SelWTH family.</text>
</comment>
<keyword evidence="17" id="KW-1185">Reference proteome</keyword>
<reference evidence="16 17" key="1">
    <citation type="journal article" date="2015" name="Nat. Commun.">
        <title>Lucilia cuprina genome unlocks parasitic fly biology to underpin future interventions.</title>
        <authorList>
            <person name="Anstead C.A."/>
            <person name="Korhonen P.K."/>
            <person name="Young N.D."/>
            <person name="Hall R.S."/>
            <person name="Jex A.R."/>
            <person name="Murali S.C."/>
            <person name="Hughes D.S."/>
            <person name="Lee S.F."/>
            <person name="Perry T."/>
            <person name="Stroehlein A.J."/>
            <person name="Ansell B.R."/>
            <person name="Breugelmans B."/>
            <person name="Hofmann A."/>
            <person name="Qu J."/>
            <person name="Dugan S."/>
            <person name="Lee S.L."/>
            <person name="Chao H."/>
            <person name="Dinh H."/>
            <person name="Han Y."/>
            <person name="Doddapaneni H.V."/>
            <person name="Worley K.C."/>
            <person name="Muzny D.M."/>
            <person name="Ioannidis P."/>
            <person name="Waterhouse R.M."/>
            <person name="Zdobnov E.M."/>
            <person name="James P.J."/>
            <person name="Bagnall N.H."/>
            <person name="Kotze A.C."/>
            <person name="Gibbs R.A."/>
            <person name="Richards S."/>
            <person name="Batterham P."/>
            <person name="Gasser R.B."/>
        </authorList>
    </citation>
    <scope>NUCLEOTIDE SEQUENCE [LARGE SCALE GENOMIC DNA]</scope>
    <source>
        <strain evidence="16 17">LS</strain>
        <tissue evidence="16">Full body</tissue>
    </source>
</reference>
<proteinExistence type="inferred from homology"/>
<dbReference type="GO" id="GO:0005829">
    <property type="term" value="C:cytosol"/>
    <property type="evidence" value="ECO:0007669"/>
    <property type="project" value="UniProtKB-SubCell"/>
</dbReference>
<dbReference type="NCBIfam" id="TIGR02174">
    <property type="entry name" value="CXXU_selWTH"/>
    <property type="match status" value="1"/>
</dbReference>
<evidence type="ECO:0000256" key="7">
    <source>
        <dbReference type="ARBA" id="ARBA00023136"/>
    </source>
</evidence>
<evidence type="ECO:0000256" key="10">
    <source>
        <dbReference type="ARBA" id="ARBA00023288"/>
    </source>
</evidence>
<evidence type="ECO:0000313" key="17">
    <source>
        <dbReference type="Proteomes" id="UP000037069"/>
    </source>
</evidence>
<dbReference type="EMBL" id="JRES01000996">
    <property type="protein sequence ID" value="KNC26336.1"/>
    <property type="molecule type" value="Genomic_DNA"/>
</dbReference>
<dbReference type="Gene3D" id="3.40.30.10">
    <property type="entry name" value="Glutaredoxin"/>
    <property type="match status" value="1"/>
</dbReference>
<keyword evidence="11" id="KW-0636">Prenylation</keyword>
<accession>A0A0L0C241</accession>
<evidence type="ECO:0000256" key="9">
    <source>
        <dbReference type="ARBA" id="ARBA00023284"/>
    </source>
</evidence>
<dbReference type="GO" id="GO:0005886">
    <property type="term" value="C:plasma membrane"/>
    <property type="evidence" value="ECO:0007669"/>
    <property type="project" value="UniProtKB-SubCell"/>
</dbReference>
<dbReference type="SUPFAM" id="SSF52833">
    <property type="entry name" value="Thioredoxin-like"/>
    <property type="match status" value="1"/>
</dbReference>
<evidence type="ECO:0000256" key="2">
    <source>
        <dbReference type="ARBA" id="ARBA00004514"/>
    </source>
</evidence>
<evidence type="ECO:0000256" key="15">
    <source>
        <dbReference type="ARBA" id="ARBA00069166"/>
    </source>
</evidence>
<evidence type="ECO:0000256" key="8">
    <source>
        <dbReference type="ARBA" id="ARBA00023157"/>
    </source>
</evidence>
<comment type="subunit">
    <text evidence="14">Interacts with GPX1.</text>
</comment>
<keyword evidence="5" id="KW-0053">Apoptosis</keyword>
<evidence type="ECO:0000256" key="4">
    <source>
        <dbReference type="ARBA" id="ARBA00022490"/>
    </source>
</evidence>
<keyword evidence="6" id="KW-0007">Acetylation</keyword>
<dbReference type="GO" id="GO:0006915">
    <property type="term" value="P:apoptotic process"/>
    <property type="evidence" value="ECO:0007669"/>
    <property type="project" value="UniProtKB-KW"/>
</dbReference>
<evidence type="ECO:0000256" key="6">
    <source>
        <dbReference type="ARBA" id="ARBA00022990"/>
    </source>
</evidence>
<evidence type="ECO:0000256" key="11">
    <source>
        <dbReference type="ARBA" id="ARBA00023289"/>
    </source>
</evidence>
<keyword evidence="4" id="KW-0963">Cytoplasm</keyword>
<comment type="caution">
    <text evidence="16">The sequence shown here is derived from an EMBL/GenBank/DDBJ whole genome shotgun (WGS) entry which is preliminary data.</text>
</comment>
<dbReference type="InterPro" id="IPR011893">
    <property type="entry name" value="Selenoprotein_Rdx-typ"/>
</dbReference>
<evidence type="ECO:0000256" key="1">
    <source>
        <dbReference type="ARBA" id="ARBA00004342"/>
    </source>
</evidence>
<protein>
    <recommendedName>
        <fullName evidence="15">Migration and invasion enhancer 1</fullName>
    </recommendedName>
</protein>
<gene>
    <name evidence="16" type="ORF">FF38_00837</name>
</gene>
<sequence>MVKVDVEYCGKCNFEWQCKMLQNFLLEQKPDTEMLCHKGRQGSFEVKINDTLVHSKLQSLAFPDHQSVLENVKRAEQGEPLVKTKEQPIENCMIM</sequence>
<dbReference type="GO" id="GO:0051491">
    <property type="term" value="P:positive regulation of filopodium assembly"/>
    <property type="evidence" value="ECO:0007669"/>
    <property type="project" value="TreeGrafter"/>
</dbReference>
<dbReference type="PANTHER" id="PTHR15124:SF27">
    <property type="entry name" value="MIGRATION AND INVASION ENHANCER 1"/>
    <property type="match status" value="1"/>
</dbReference>
<dbReference type="Pfam" id="PF10262">
    <property type="entry name" value="Rdx"/>
    <property type="match status" value="1"/>
</dbReference>
<organism evidence="16 17">
    <name type="scientific">Lucilia cuprina</name>
    <name type="common">Green bottle fly</name>
    <name type="synonym">Australian sheep blowfly</name>
    <dbReference type="NCBI Taxonomy" id="7375"/>
    <lineage>
        <taxon>Eukaryota</taxon>
        <taxon>Metazoa</taxon>
        <taxon>Ecdysozoa</taxon>
        <taxon>Arthropoda</taxon>
        <taxon>Hexapoda</taxon>
        <taxon>Insecta</taxon>
        <taxon>Pterygota</taxon>
        <taxon>Neoptera</taxon>
        <taxon>Endopterygota</taxon>
        <taxon>Diptera</taxon>
        <taxon>Brachycera</taxon>
        <taxon>Muscomorpha</taxon>
        <taxon>Oestroidea</taxon>
        <taxon>Calliphoridae</taxon>
        <taxon>Luciliinae</taxon>
        <taxon>Lucilia</taxon>
    </lineage>
</organism>
<keyword evidence="3" id="KW-1003">Cell membrane</keyword>
<dbReference type="OMA" id="AAPIKDC"/>
<name>A0A0L0C241_LUCCU</name>
<dbReference type="PANTHER" id="PTHR15124">
    <property type="entry name" value="SELENOPROTEIN W"/>
    <property type="match status" value="1"/>
</dbReference>
<dbReference type="Proteomes" id="UP000037069">
    <property type="component" value="Unassembled WGS sequence"/>
</dbReference>
<evidence type="ECO:0000256" key="12">
    <source>
        <dbReference type="ARBA" id="ARBA00055778"/>
    </source>
</evidence>
<dbReference type="AlphaFoldDB" id="A0A0L0C241"/>
<keyword evidence="8" id="KW-1015">Disulfide bond</keyword>
<dbReference type="InterPro" id="IPR051441">
    <property type="entry name" value="SelW_related"/>
</dbReference>
<keyword evidence="7" id="KW-0472">Membrane</keyword>
<evidence type="ECO:0000256" key="13">
    <source>
        <dbReference type="ARBA" id="ARBA00060789"/>
    </source>
</evidence>
<dbReference type="FunFam" id="3.40.30.10:FF:000131">
    <property type="entry name" value="migration and invasion enhancer 1"/>
    <property type="match status" value="1"/>
</dbReference>
<comment type="subcellular location">
    <subcellularLocation>
        <location evidence="1">Cell membrane</location>
        <topology evidence="1">Lipid-anchor</topology>
        <orientation evidence="1">Cytoplasmic side</orientation>
    </subcellularLocation>
    <subcellularLocation>
        <location evidence="2">Cytoplasm</location>
        <location evidence="2">Cytosol</location>
    </subcellularLocation>
</comment>
<dbReference type="STRING" id="7375.A0A0L0C241"/>
<dbReference type="GO" id="GO:0043066">
    <property type="term" value="P:negative regulation of apoptotic process"/>
    <property type="evidence" value="ECO:0007669"/>
    <property type="project" value="TreeGrafter"/>
</dbReference>
<keyword evidence="9" id="KW-0676">Redox-active center</keyword>
<evidence type="ECO:0000313" key="16">
    <source>
        <dbReference type="EMBL" id="KNC26336.1"/>
    </source>
</evidence>
<evidence type="ECO:0000256" key="3">
    <source>
        <dbReference type="ARBA" id="ARBA00022475"/>
    </source>
</evidence>
<dbReference type="OrthoDB" id="5962009at2759"/>
<evidence type="ECO:0000256" key="5">
    <source>
        <dbReference type="ARBA" id="ARBA00022703"/>
    </source>
</evidence>
<evidence type="ECO:0000256" key="14">
    <source>
        <dbReference type="ARBA" id="ARBA00065658"/>
    </source>
</evidence>
<dbReference type="InterPro" id="IPR036249">
    <property type="entry name" value="Thioredoxin-like_sf"/>
</dbReference>
<keyword evidence="10" id="KW-0449">Lipoprotein</keyword>